<evidence type="ECO:0000313" key="6">
    <source>
        <dbReference type="EMBL" id="SDF69237.1"/>
    </source>
</evidence>
<accession>A0A1G7N5R9</accession>
<protein>
    <submittedName>
        <fullName evidence="6">Phage/conjugal plasmid C-4 type zinc finger protein, TraR family</fullName>
    </submittedName>
</protein>
<dbReference type="RefSeq" id="WP_092522258.1">
    <property type="nucleotide sequence ID" value="NZ_FNCI01000001.1"/>
</dbReference>
<evidence type="ECO:0000256" key="4">
    <source>
        <dbReference type="PROSITE-ProRule" id="PRU00510"/>
    </source>
</evidence>
<organism evidence="6 7">
    <name type="scientific">Onishia taeanensis</name>
    <dbReference type="NCBI Taxonomy" id="284577"/>
    <lineage>
        <taxon>Bacteria</taxon>
        <taxon>Pseudomonadati</taxon>
        <taxon>Pseudomonadota</taxon>
        <taxon>Gammaproteobacteria</taxon>
        <taxon>Oceanospirillales</taxon>
        <taxon>Halomonadaceae</taxon>
        <taxon>Onishia</taxon>
    </lineage>
</organism>
<dbReference type="PANTHER" id="PTHR38777:SF1">
    <property type="entry name" value="DNAK SUPPRESSOR PROTEIN"/>
    <property type="match status" value="1"/>
</dbReference>
<keyword evidence="7" id="KW-1185">Reference proteome</keyword>
<evidence type="ECO:0000256" key="2">
    <source>
        <dbReference type="ARBA" id="ARBA00022771"/>
    </source>
</evidence>
<keyword evidence="1" id="KW-0479">Metal-binding</keyword>
<evidence type="ECO:0000256" key="1">
    <source>
        <dbReference type="ARBA" id="ARBA00022723"/>
    </source>
</evidence>
<keyword evidence="3" id="KW-0862">Zinc</keyword>
<dbReference type="PROSITE" id="PS51128">
    <property type="entry name" value="ZF_DKSA_2"/>
    <property type="match status" value="1"/>
</dbReference>
<reference evidence="6 7" key="1">
    <citation type="submission" date="2016-10" db="EMBL/GenBank/DDBJ databases">
        <authorList>
            <person name="de Groot N.N."/>
        </authorList>
    </citation>
    <scope>NUCLEOTIDE SEQUENCE [LARGE SCALE GENOMIC DNA]</scope>
    <source>
        <strain evidence="6 7">BH539</strain>
    </source>
</reference>
<dbReference type="STRING" id="284577.SAMN05216571_101238"/>
<proteinExistence type="predicted"/>
<dbReference type="InterPro" id="IPR000962">
    <property type="entry name" value="Znf_DskA_TraR"/>
</dbReference>
<dbReference type="EMBL" id="FNCI01000001">
    <property type="protein sequence ID" value="SDF69237.1"/>
    <property type="molecule type" value="Genomic_DNA"/>
</dbReference>
<evidence type="ECO:0000259" key="5">
    <source>
        <dbReference type="Pfam" id="PF01258"/>
    </source>
</evidence>
<evidence type="ECO:0000313" key="7">
    <source>
        <dbReference type="Proteomes" id="UP000198641"/>
    </source>
</evidence>
<name>A0A1G7N5R9_9GAMM</name>
<feature type="domain" description="Zinc finger DksA/TraR C4-type" evidence="5">
    <location>
        <begin position="39"/>
        <end position="68"/>
    </location>
</feature>
<sequence>MDKADIAQDYIDWRMEQALAARQRAADINTQSVGECQECVDCGGEIPAARRERLPGVRTCVPCQTAREARR</sequence>
<feature type="zinc finger region" description="dksA C4-type" evidence="4">
    <location>
        <begin position="39"/>
        <end position="63"/>
    </location>
</feature>
<dbReference type="OrthoDB" id="962301at2"/>
<evidence type="ECO:0000256" key="3">
    <source>
        <dbReference type="ARBA" id="ARBA00022833"/>
    </source>
</evidence>
<keyword evidence="2" id="KW-0863">Zinc-finger</keyword>
<dbReference type="GO" id="GO:0008270">
    <property type="term" value="F:zinc ion binding"/>
    <property type="evidence" value="ECO:0007669"/>
    <property type="project" value="UniProtKB-KW"/>
</dbReference>
<dbReference type="Pfam" id="PF01258">
    <property type="entry name" value="zf-dskA_traR"/>
    <property type="match status" value="1"/>
</dbReference>
<dbReference type="Gene3D" id="1.20.120.910">
    <property type="entry name" value="DksA, coiled-coil domain"/>
    <property type="match status" value="1"/>
</dbReference>
<dbReference type="SUPFAM" id="SSF57716">
    <property type="entry name" value="Glucocorticoid receptor-like (DNA-binding domain)"/>
    <property type="match status" value="1"/>
</dbReference>
<dbReference type="AlphaFoldDB" id="A0A1G7N5R9"/>
<dbReference type="Proteomes" id="UP000198641">
    <property type="component" value="Unassembled WGS sequence"/>
</dbReference>
<gene>
    <name evidence="6" type="ORF">SAMN05216571_101238</name>
</gene>
<dbReference type="GO" id="GO:1900378">
    <property type="term" value="P:positive regulation of secondary metabolite biosynthetic process"/>
    <property type="evidence" value="ECO:0007669"/>
    <property type="project" value="TreeGrafter"/>
</dbReference>
<dbReference type="PANTHER" id="PTHR38777">
    <property type="entry name" value="FELS-2 PROPHAGE PROTEIN"/>
    <property type="match status" value="1"/>
</dbReference>